<dbReference type="GO" id="GO:0005576">
    <property type="term" value="C:extracellular region"/>
    <property type="evidence" value="ECO:0007669"/>
    <property type="project" value="InterPro"/>
</dbReference>
<protein>
    <recommendedName>
        <fullName evidence="3">Chitin-binding type-2 domain-containing protein</fullName>
    </recommendedName>
</protein>
<dbReference type="OrthoDB" id="6597859at2759"/>
<dbReference type="GO" id="GO:0030312">
    <property type="term" value="C:external encapsulating structure"/>
    <property type="evidence" value="ECO:0000318"/>
    <property type="project" value="GO_Central"/>
</dbReference>
<evidence type="ECO:0000259" key="3">
    <source>
        <dbReference type="PROSITE" id="PS50940"/>
    </source>
</evidence>
<dbReference type="InterPro" id="IPR036508">
    <property type="entry name" value="Chitin-bd_dom_sf"/>
</dbReference>
<dbReference type="Gene3D" id="2.170.140.10">
    <property type="entry name" value="Chitin binding domain"/>
    <property type="match status" value="1"/>
</dbReference>
<evidence type="ECO:0000256" key="1">
    <source>
        <dbReference type="SAM" id="MobiDB-lite"/>
    </source>
</evidence>
<accession>D6WY57</accession>
<feature type="signal peptide" evidence="2">
    <location>
        <begin position="1"/>
        <end position="18"/>
    </location>
</feature>
<organism evidence="4 5">
    <name type="scientific">Tribolium castaneum</name>
    <name type="common">Red flour beetle</name>
    <dbReference type="NCBI Taxonomy" id="7070"/>
    <lineage>
        <taxon>Eukaryota</taxon>
        <taxon>Metazoa</taxon>
        <taxon>Ecdysozoa</taxon>
        <taxon>Arthropoda</taxon>
        <taxon>Hexapoda</taxon>
        <taxon>Insecta</taxon>
        <taxon>Pterygota</taxon>
        <taxon>Neoptera</taxon>
        <taxon>Endopterygota</taxon>
        <taxon>Coleoptera</taxon>
        <taxon>Polyphaga</taxon>
        <taxon>Cucujiformia</taxon>
        <taxon>Tenebrionidae</taxon>
        <taxon>Tenebrionidae incertae sedis</taxon>
        <taxon>Tribolium</taxon>
    </lineage>
</organism>
<dbReference type="InterPro" id="IPR002557">
    <property type="entry name" value="Chitin-bd_dom"/>
</dbReference>
<feature type="region of interest" description="Disordered" evidence="1">
    <location>
        <begin position="204"/>
        <end position="223"/>
    </location>
</feature>
<dbReference type="Pfam" id="PF01607">
    <property type="entry name" value="CBM_14"/>
    <property type="match status" value="1"/>
</dbReference>
<evidence type="ECO:0000313" key="5">
    <source>
        <dbReference type="Proteomes" id="UP000007266"/>
    </source>
</evidence>
<dbReference type="SMART" id="SM00494">
    <property type="entry name" value="ChtBD2"/>
    <property type="match status" value="2"/>
</dbReference>
<dbReference type="OMA" id="AYLNECE"/>
<dbReference type="KEGG" id="tca:660379"/>
<sequence length="223" mass="24778">MKFLAYFPLVMFFSFCVTERAKNCTKPGLFCETCSTLVACVQNDDETWTKDTVATCNKPERCVRGECTPDLDCFCSGLADLGFPCRKVGIFPHPFYCNKFVLCVKDYNYNNLRAYLNECEDGFGFNIRTDICDVPLGDGLCPEGVFPVPPCQELGQSGALPENPAKYYLCEEYSTSNKMLYPVINVCPPGEIYDDFQCSTKFTTSTSATPTTTRSTSTSTISA</sequence>
<keyword evidence="5" id="KW-1185">Reference proteome</keyword>
<name>D6WY57_TRICA</name>
<dbReference type="SUPFAM" id="SSF57625">
    <property type="entry name" value="Invertebrate chitin-binding proteins"/>
    <property type="match status" value="1"/>
</dbReference>
<reference evidence="4 5" key="1">
    <citation type="journal article" date="2008" name="Nature">
        <title>The genome of the model beetle and pest Tribolium castaneum.</title>
        <authorList>
            <consortium name="Tribolium Genome Sequencing Consortium"/>
            <person name="Richards S."/>
            <person name="Gibbs R.A."/>
            <person name="Weinstock G.M."/>
            <person name="Brown S.J."/>
            <person name="Denell R."/>
            <person name="Beeman R.W."/>
            <person name="Gibbs R."/>
            <person name="Beeman R.W."/>
            <person name="Brown S.J."/>
            <person name="Bucher G."/>
            <person name="Friedrich M."/>
            <person name="Grimmelikhuijzen C.J."/>
            <person name="Klingler M."/>
            <person name="Lorenzen M."/>
            <person name="Richards S."/>
            <person name="Roth S."/>
            <person name="Schroder R."/>
            <person name="Tautz D."/>
            <person name="Zdobnov E.M."/>
            <person name="Muzny D."/>
            <person name="Gibbs R.A."/>
            <person name="Weinstock G.M."/>
            <person name="Attaway T."/>
            <person name="Bell S."/>
            <person name="Buhay C.J."/>
            <person name="Chandrabose M.N."/>
            <person name="Chavez D."/>
            <person name="Clerk-Blankenburg K.P."/>
            <person name="Cree A."/>
            <person name="Dao M."/>
            <person name="Davis C."/>
            <person name="Chacko J."/>
            <person name="Dinh H."/>
            <person name="Dugan-Rocha S."/>
            <person name="Fowler G."/>
            <person name="Garner T.T."/>
            <person name="Garnes J."/>
            <person name="Gnirke A."/>
            <person name="Hawes A."/>
            <person name="Hernandez J."/>
            <person name="Hines S."/>
            <person name="Holder M."/>
            <person name="Hume J."/>
            <person name="Jhangiani S.N."/>
            <person name="Joshi V."/>
            <person name="Khan Z.M."/>
            <person name="Jackson L."/>
            <person name="Kovar C."/>
            <person name="Kowis A."/>
            <person name="Lee S."/>
            <person name="Lewis L.R."/>
            <person name="Margolis J."/>
            <person name="Morgan M."/>
            <person name="Nazareth L.V."/>
            <person name="Nguyen N."/>
            <person name="Okwuonu G."/>
            <person name="Parker D."/>
            <person name="Richards S."/>
            <person name="Ruiz S.J."/>
            <person name="Santibanez J."/>
            <person name="Savard J."/>
            <person name="Scherer S.E."/>
            <person name="Schneider B."/>
            <person name="Sodergren E."/>
            <person name="Tautz D."/>
            <person name="Vattahil S."/>
            <person name="Villasana D."/>
            <person name="White C.S."/>
            <person name="Wright R."/>
            <person name="Park Y."/>
            <person name="Beeman R.W."/>
            <person name="Lord J."/>
            <person name="Oppert B."/>
            <person name="Lorenzen M."/>
            <person name="Brown S."/>
            <person name="Wang L."/>
            <person name="Savard J."/>
            <person name="Tautz D."/>
            <person name="Richards S."/>
            <person name="Weinstock G."/>
            <person name="Gibbs R.A."/>
            <person name="Liu Y."/>
            <person name="Worley K."/>
            <person name="Weinstock G."/>
            <person name="Elsik C.G."/>
            <person name="Reese J.T."/>
            <person name="Elhaik E."/>
            <person name="Landan G."/>
            <person name="Graur D."/>
            <person name="Arensburger P."/>
            <person name="Atkinson P."/>
            <person name="Beeman R.W."/>
            <person name="Beidler J."/>
            <person name="Brown S.J."/>
            <person name="Demuth J.P."/>
            <person name="Drury D.W."/>
            <person name="Du Y.Z."/>
            <person name="Fujiwara H."/>
            <person name="Lorenzen M."/>
            <person name="Maselli V."/>
            <person name="Osanai M."/>
            <person name="Park Y."/>
            <person name="Robertson H.M."/>
            <person name="Tu Z."/>
            <person name="Wang J.J."/>
            <person name="Wang S."/>
            <person name="Richards S."/>
            <person name="Song H."/>
            <person name="Zhang L."/>
            <person name="Sodergren E."/>
            <person name="Werner D."/>
            <person name="Stanke M."/>
            <person name="Morgenstern B."/>
            <person name="Solovyev V."/>
            <person name="Kosarev P."/>
            <person name="Brown G."/>
            <person name="Chen H.C."/>
            <person name="Ermolaeva O."/>
            <person name="Hlavina W."/>
            <person name="Kapustin Y."/>
            <person name="Kiryutin B."/>
            <person name="Kitts P."/>
            <person name="Maglott D."/>
            <person name="Pruitt K."/>
            <person name="Sapojnikov V."/>
            <person name="Souvorov A."/>
            <person name="Mackey A.J."/>
            <person name="Waterhouse R.M."/>
            <person name="Wyder S."/>
            <person name="Zdobnov E.M."/>
            <person name="Zdobnov E.M."/>
            <person name="Wyder S."/>
            <person name="Kriventseva E.V."/>
            <person name="Kadowaki T."/>
            <person name="Bork P."/>
            <person name="Aranda M."/>
            <person name="Bao R."/>
            <person name="Beermann A."/>
            <person name="Berns N."/>
            <person name="Bolognesi R."/>
            <person name="Bonneton F."/>
            <person name="Bopp D."/>
            <person name="Brown S.J."/>
            <person name="Bucher G."/>
            <person name="Butts T."/>
            <person name="Chaumot A."/>
            <person name="Denell R.E."/>
            <person name="Ferrier D.E."/>
            <person name="Friedrich M."/>
            <person name="Gordon C.M."/>
            <person name="Jindra M."/>
            <person name="Klingler M."/>
            <person name="Lan Q."/>
            <person name="Lattorff H.M."/>
            <person name="Laudet V."/>
            <person name="von Levetsow C."/>
            <person name="Liu Z."/>
            <person name="Lutz R."/>
            <person name="Lynch J.A."/>
            <person name="da Fonseca R.N."/>
            <person name="Posnien N."/>
            <person name="Reuter R."/>
            <person name="Roth S."/>
            <person name="Savard J."/>
            <person name="Schinko J.B."/>
            <person name="Schmitt C."/>
            <person name="Schoppmeier M."/>
            <person name="Schroder R."/>
            <person name="Shippy T.D."/>
            <person name="Simonnet F."/>
            <person name="Marques-Souza H."/>
            <person name="Tautz D."/>
            <person name="Tomoyasu Y."/>
            <person name="Trauner J."/>
            <person name="Van der Zee M."/>
            <person name="Vervoort M."/>
            <person name="Wittkopp N."/>
            <person name="Wimmer E.A."/>
            <person name="Yang X."/>
            <person name="Jones A.K."/>
            <person name="Sattelle D.B."/>
            <person name="Ebert P.R."/>
            <person name="Nelson D."/>
            <person name="Scott J.G."/>
            <person name="Beeman R.W."/>
            <person name="Muthukrishnan S."/>
            <person name="Kramer K.J."/>
            <person name="Arakane Y."/>
            <person name="Beeman R.W."/>
            <person name="Zhu Q."/>
            <person name="Hogenkamp D."/>
            <person name="Dixit R."/>
            <person name="Oppert B."/>
            <person name="Jiang H."/>
            <person name="Zou Z."/>
            <person name="Marshall J."/>
            <person name="Elpidina E."/>
            <person name="Vinokurov K."/>
            <person name="Oppert C."/>
            <person name="Zou Z."/>
            <person name="Evans J."/>
            <person name="Lu Z."/>
            <person name="Zhao P."/>
            <person name="Sumathipala N."/>
            <person name="Altincicek B."/>
            <person name="Vilcinskas A."/>
            <person name="Williams M."/>
            <person name="Hultmark D."/>
            <person name="Hetru C."/>
            <person name="Jiang H."/>
            <person name="Grimmelikhuijzen C.J."/>
            <person name="Hauser F."/>
            <person name="Cazzamali G."/>
            <person name="Williamson M."/>
            <person name="Park Y."/>
            <person name="Li B."/>
            <person name="Tanaka Y."/>
            <person name="Predel R."/>
            <person name="Neupert S."/>
            <person name="Schachtner J."/>
            <person name="Verleyen P."/>
            <person name="Raible F."/>
            <person name="Bork P."/>
            <person name="Friedrich M."/>
            <person name="Walden K.K."/>
            <person name="Robertson H.M."/>
            <person name="Angeli S."/>
            <person name="Foret S."/>
            <person name="Bucher G."/>
            <person name="Schuetz S."/>
            <person name="Maleszka R."/>
            <person name="Wimmer E.A."/>
            <person name="Beeman R.W."/>
            <person name="Lorenzen M."/>
            <person name="Tomoyasu Y."/>
            <person name="Miller S.C."/>
            <person name="Grossmann D."/>
            <person name="Bucher G."/>
        </authorList>
    </citation>
    <scope>NUCLEOTIDE SEQUENCE [LARGE SCALE GENOMIC DNA]</scope>
    <source>
        <strain evidence="4 5">Georgia GA2</strain>
    </source>
</reference>
<feature type="domain" description="Chitin-binding type-2" evidence="3">
    <location>
        <begin position="82"/>
        <end position="143"/>
    </location>
</feature>
<dbReference type="PROSITE" id="PS50940">
    <property type="entry name" value="CHIT_BIND_II"/>
    <property type="match status" value="1"/>
</dbReference>
<reference evidence="4 5" key="2">
    <citation type="journal article" date="2010" name="Nucleic Acids Res.">
        <title>BeetleBase in 2010: revisions to provide comprehensive genomic information for Tribolium castaneum.</title>
        <authorList>
            <person name="Kim H.S."/>
            <person name="Murphy T."/>
            <person name="Xia J."/>
            <person name="Caragea D."/>
            <person name="Park Y."/>
            <person name="Beeman R.W."/>
            <person name="Lorenzen M.D."/>
            <person name="Butcher S."/>
            <person name="Manak J.R."/>
            <person name="Brown S.J."/>
        </authorList>
    </citation>
    <scope>GENOME REANNOTATION</scope>
    <source>
        <strain evidence="4 5">Georgia GA2</strain>
    </source>
</reference>
<evidence type="ECO:0000256" key="2">
    <source>
        <dbReference type="SAM" id="SignalP"/>
    </source>
</evidence>
<dbReference type="GO" id="GO:0008061">
    <property type="term" value="F:chitin binding"/>
    <property type="evidence" value="ECO:0000318"/>
    <property type="project" value="GO_Central"/>
</dbReference>
<keyword evidence="2" id="KW-0732">Signal</keyword>
<gene>
    <name evidence="4" type="primary">AUGUSTUS-3.0.2_05469</name>
    <name evidence="4" type="ORF">TcasGA2_TC005469</name>
</gene>
<dbReference type="HOGENOM" id="CLU_1327894_0_0_1"/>
<dbReference type="Proteomes" id="UP000007266">
    <property type="component" value="Linkage group 8"/>
</dbReference>
<evidence type="ECO:0000313" key="4">
    <source>
        <dbReference type="EMBL" id="EFA07894.1"/>
    </source>
</evidence>
<dbReference type="AlphaFoldDB" id="D6WY57"/>
<dbReference type="eggNOG" id="ENOG502SAE3">
    <property type="taxonomic scope" value="Eukaryota"/>
</dbReference>
<feature type="chain" id="PRO_5003090359" description="Chitin-binding type-2 domain-containing protein" evidence="2">
    <location>
        <begin position="19"/>
        <end position="223"/>
    </location>
</feature>
<dbReference type="InParanoid" id="D6WY57"/>
<dbReference type="PhylomeDB" id="D6WY57"/>
<dbReference type="EMBL" id="KQ971362">
    <property type="protein sequence ID" value="EFA07894.1"/>
    <property type="molecule type" value="Genomic_DNA"/>
</dbReference>
<proteinExistence type="predicted"/>